<dbReference type="PANTHER" id="PTHR24320:SF283">
    <property type="entry name" value="RETINOL DEHYDROGENASE 11"/>
    <property type="match status" value="1"/>
</dbReference>
<evidence type="ECO:0000256" key="1">
    <source>
        <dbReference type="ARBA" id="ARBA00006484"/>
    </source>
</evidence>
<dbReference type="Gene3D" id="3.40.50.720">
    <property type="entry name" value="NAD(P)-binding Rossmann-like Domain"/>
    <property type="match status" value="1"/>
</dbReference>
<keyword evidence="2" id="KW-0560">Oxidoreductase</keyword>
<organism evidence="3 4">
    <name type="scientific">Stachybotrys elegans</name>
    <dbReference type="NCBI Taxonomy" id="80388"/>
    <lineage>
        <taxon>Eukaryota</taxon>
        <taxon>Fungi</taxon>
        <taxon>Dikarya</taxon>
        <taxon>Ascomycota</taxon>
        <taxon>Pezizomycotina</taxon>
        <taxon>Sordariomycetes</taxon>
        <taxon>Hypocreomycetidae</taxon>
        <taxon>Hypocreales</taxon>
        <taxon>Stachybotryaceae</taxon>
        <taxon>Stachybotrys</taxon>
    </lineage>
</organism>
<evidence type="ECO:0000313" key="4">
    <source>
        <dbReference type="Proteomes" id="UP000813444"/>
    </source>
</evidence>
<gene>
    <name evidence="3" type="ORF">B0I35DRAFT_359629</name>
</gene>
<dbReference type="PANTHER" id="PTHR24320">
    <property type="entry name" value="RETINOL DEHYDROGENASE"/>
    <property type="match status" value="1"/>
</dbReference>
<dbReference type="OrthoDB" id="191139at2759"/>
<dbReference type="Proteomes" id="UP000813444">
    <property type="component" value="Unassembled WGS sequence"/>
</dbReference>
<dbReference type="SUPFAM" id="SSF51735">
    <property type="entry name" value="NAD(P)-binding Rossmann-fold domains"/>
    <property type="match status" value="1"/>
</dbReference>
<sequence length="360" mass="39444">MTATTHPEFSQTTEALDVAKAFPDRVHGRTILVTGVNLAGIGFTTAQAFASQAPANLILTGRSTAKVQECIDALKQDYPSVNYRVLQLDLSSQKAVRKAADEVLSWDDIPAIDVIVNNAGIMFIPKRTITEDGIELHFATNHIGHFLFTCLVMPKLIKAAESNPKGATRVINVSAGSPQVAAMRWSDRNFEKLGSELPEAERPNYRFIKMFGLQNPEEMTYIPLEAYNQTKVANLLFSVGLTNHMLEKHGILSMAVHPGVLFTELGRNMSADTLAAINGMKSSGAFHFKTQGAGASTNLVAALDPQLSGYEQKENAENYGAYLADCQICEAARPEAISSEQAEKLWKLSEELVHQKFEWS</sequence>
<reference evidence="3" key="1">
    <citation type="journal article" date="2021" name="Nat. Commun.">
        <title>Genetic determinants of endophytism in the Arabidopsis root mycobiome.</title>
        <authorList>
            <person name="Mesny F."/>
            <person name="Miyauchi S."/>
            <person name="Thiergart T."/>
            <person name="Pickel B."/>
            <person name="Atanasova L."/>
            <person name="Karlsson M."/>
            <person name="Huettel B."/>
            <person name="Barry K.W."/>
            <person name="Haridas S."/>
            <person name="Chen C."/>
            <person name="Bauer D."/>
            <person name="Andreopoulos W."/>
            <person name="Pangilinan J."/>
            <person name="LaButti K."/>
            <person name="Riley R."/>
            <person name="Lipzen A."/>
            <person name="Clum A."/>
            <person name="Drula E."/>
            <person name="Henrissat B."/>
            <person name="Kohler A."/>
            <person name="Grigoriev I.V."/>
            <person name="Martin F.M."/>
            <person name="Hacquard S."/>
        </authorList>
    </citation>
    <scope>NUCLEOTIDE SEQUENCE</scope>
    <source>
        <strain evidence="3">MPI-CAGE-CH-0235</strain>
    </source>
</reference>
<evidence type="ECO:0000313" key="3">
    <source>
        <dbReference type="EMBL" id="KAH7309651.1"/>
    </source>
</evidence>
<proteinExistence type="inferred from homology"/>
<protein>
    <submittedName>
        <fullName evidence="3">Short-chain dehydrogenase</fullName>
    </submittedName>
</protein>
<name>A0A8K0SE99_9HYPO</name>
<dbReference type="InterPro" id="IPR036291">
    <property type="entry name" value="NAD(P)-bd_dom_sf"/>
</dbReference>
<dbReference type="Pfam" id="PF00106">
    <property type="entry name" value="adh_short"/>
    <property type="match status" value="1"/>
</dbReference>
<comment type="similarity">
    <text evidence="1">Belongs to the short-chain dehydrogenases/reductases (SDR) family.</text>
</comment>
<comment type="caution">
    <text evidence="3">The sequence shown here is derived from an EMBL/GenBank/DDBJ whole genome shotgun (WGS) entry which is preliminary data.</text>
</comment>
<dbReference type="EMBL" id="JAGPNK010000013">
    <property type="protein sequence ID" value="KAH7309651.1"/>
    <property type="molecule type" value="Genomic_DNA"/>
</dbReference>
<dbReference type="GO" id="GO:0016491">
    <property type="term" value="F:oxidoreductase activity"/>
    <property type="evidence" value="ECO:0007669"/>
    <property type="project" value="UniProtKB-KW"/>
</dbReference>
<keyword evidence="4" id="KW-1185">Reference proteome</keyword>
<accession>A0A8K0SE99</accession>
<dbReference type="InterPro" id="IPR002347">
    <property type="entry name" value="SDR_fam"/>
</dbReference>
<evidence type="ECO:0000256" key="2">
    <source>
        <dbReference type="ARBA" id="ARBA00023002"/>
    </source>
</evidence>
<dbReference type="AlphaFoldDB" id="A0A8K0SE99"/>